<dbReference type="EMBL" id="MQWA01000001">
    <property type="protein sequence ID" value="PQJ29598.1"/>
    <property type="molecule type" value="Genomic_DNA"/>
</dbReference>
<name>A0A2S7U3K8_9BACT</name>
<reference evidence="1 2" key="1">
    <citation type="submission" date="2016-12" db="EMBL/GenBank/DDBJ databases">
        <title>Study of bacterial adaptation to deep sea.</title>
        <authorList>
            <person name="Song J."/>
            <person name="Yoshizawa S."/>
            <person name="Kogure K."/>
        </authorList>
    </citation>
    <scope>NUCLEOTIDE SEQUENCE [LARGE SCALE GENOMIC DNA]</scope>
    <source>
        <strain evidence="1 2">SAORIC-165</strain>
    </source>
</reference>
<organism evidence="1 2">
    <name type="scientific">Rubritalea profundi</name>
    <dbReference type="NCBI Taxonomy" id="1658618"/>
    <lineage>
        <taxon>Bacteria</taxon>
        <taxon>Pseudomonadati</taxon>
        <taxon>Verrucomicrobiota</taxon>
        <taxon>Verrucomicrobiia</taxon>
        <taxon>Verrucomicrobiales</taxon>
        <taxon>Rubritaleaceae</taxon>
        <taxon>Rubritalea</taxon>
    </lineage>
</organism>
<dbReference type="Gene3D" id="1.25.40.10">
    <property type="entry name" value="Tetratricopeptide repeat domain"/>
    <property type="match status" value="1"/>
</dbReference>
<keyword evidence="2" id="KW-1185">Reference proteome</keyword>
<dbReference type="OrthoDB" id="193791at2"/>
<evidence type="ECO:0000313" key="2">
    <source>
        <dbReference type="Proteomes" id="UP000239907"/>
    </source>
</evidence>
<evidence type="ECO:0000313" key="1">
    <source>
        <dbReference type="EMBL" id="PQJ29598.1"/>
    </source>
</evidence>
<dbReference type="SUPFAM" id="SSF48452">
    <property type="entry name" value="TPR-like"/>
    <property type="match status" value="1"/>
</dbReference>
<dbReference type="Proteomes" id="UP000239907">
    <property type="component" value="Unassembled WGS sequence"/>
</dbReference>
<accession>A0A2S7U3K8</accession>
<proteinExistence type="predicted"/>
<dbReference type="AlphaFoldDB" id="A0A2S7U3K8"/>
<gene>
    <name evidence="1" type="ORF">BSZ32_14605</name>
</gene>
<dbReference type="RefSeq" id="WP_105044105.1">
    <property type="nucleotide sequence ID" value="NZ_MQWA01000001.1"/>
</dbReference>
<comment type="caution">
    <text evidence="1">The sequence shown here is derived from an EMBL/GenBank/DDBJ whole genome shotgun (WGS) entry which is preliminary data.</text>
</comment>
<protein>
    <submittedName>
        <fullName evidence="1">Uncharacterized protein</fullName>
    </submittedName>
</protein>
<dbReference type="InterPro" id="IPR011990">
    <property type="entry name" value="TPR-like_helical_dom_sf"/>
</dbReference>
<sequence>MSDTLQDTFDDATGDLAIGEFEAAIVGYRKCVALDPAFFNGWQALGMALMKTGEIKEAIGCGIQATILQPNDLLAWTALSQMYVQDEQIAEAEHAKQNATILGIGGRVDKTRD</sequence>